<proteinExistence type="predicted"/>
<dbReference type="EMBL" id="QEAS01000012">
    <property type="protein sequence ID" value="PWG79750.1"/>
    <property type="molecule type" value="Genomic_DNA"/>
</dbReference>
<dbReference type="Proteomes" id="UP000245647">
    <property type="component" value="Unassembled WGS sequence"/>
</dbReference>
<dbReference type="RefSeq" id="WP_109416649.1">
    <property type="nucleotide sequence ID" value="NZ_QEAS01000012.1"/>
</dbReference>
<organism evidence="1 2">
    <name type="scientific">Pararcticibacter amylolyticus</name>
    <dbReference type="NCBI Taxonomy" id="2173175"/>
    <lineage>
        <taxon>Bacteria</taxon>
        <taxon>Pseudomonadati</taxon>
        <taxon>Bacteroidota</taxon>
        <taxon>Sphingobacteriia</taxon>
        <taxon>Sphingobacteriales</taxon>
        <taxon>Sphingobacteriaceae</taxon>
        <taxon>Pararcticibacter</taxon>
    </lineage>
</organism>
<sequence>MQELDKQALDVMVFSNLAKVPFGVNIKEYFFDEFHNSPAGWDNFFKAGSWNELSEAERNERESLLNEALAKFDLKRAVFDR</sequence>
<accession>A0A2U2PEG7</accession>
<name>A0A2U2PEG7_9SPHI</name>
<comment type="caution">
    <text evidence="1">The sequence shown here is derived from an EMBL/GenBank/DDBJ whole genome shotgun (WGS) entry which is preliminary data.</text>
</comment>
<protein>
    <submittedName>
        <fullName evidence="1">Uncharacterized protein</fullName>
    </submittedName>
</protein>
<reference evidence="1 2" key="1">
    <citation type="submission" date="2018-04" db="EMBL/GenBank/DDBJ databases">
        <title>Pedobacter chongqingensis sp. nov., isolated from a rottenly hemp rope.</title>
        <authorList>
            <person name="Cai Y."/>
        </authorList>
    </citation>
    <scope>NUCLEOTIDE SEQUENCE [LARGE SCALE GENOMIC DNA]</scope>
    <source>
        <strain evidence="1 2">FJ4-8</strain>
    </source>
</reference>
<evidence type="ECO:0000313" key="2">
    <source>
        <dbReference type="Proteomes" id="UP000245647"/>
    </source>
</evidence>
<dbReference type="OrthoDB" id="9913988at2"/>
<gene>
    <name evidence="1" type="ORF">DDR33_15155</name>
</gene>
<evidence type="ECO:0000313" key="1">
    <source>
        <dbReference type="EMBL" id="PWG79750.1"/>
    </source>
</evidence>
<dbReference type="AlphaFoldDB" id="A0A2U2PEG7"/>
<keyword evidence="2" id="KW-1185">Reference proteome</keyword>